<protein>
    <recommendedName>
        <fullName evidence="2">Argonaute linker 1 domain-containing protein</fullName>
    </recommendedName>
</protein>
<keyword evidence="4" id="KW-1185">Reference proteome</keyword>
<dbReference type="Pfam" id="PF08699">
    <property type="entry name" value="ArgoL1"/>
    <property type="match status" value="1"/>
</dbReference>
<evidence type="ECO:0000259" key="2">
    <source>
        <dbReference type="SMART" id="SM01163"/>
    </source>
</evidence>
<accession>A0AA36EMD3</accession>
<organism evidence="3 4">
    <name type="scientific">Lactuca saligna</name>
    <name type="common">Willowleaf lettuce</name>
    <dbReference type="NCBI Taxonomy" id="75948"/>
    <lineage>
        <taxon>Eukaryota</taxon>
        <taxon>Viridiplantae</taxon>
        <taxon>Streptophyta</taxon>
        <taxon>Embryophyta</taxon>
        <taxon>Tracheophyta</taxon>
        <taxon>Spermatophyta</taxon>
        <taxon>Magnoliopsida</taxon>
        <taxon>eudicotyledons</taxon>
        <taxon>Gunneridae</taxon>
        <taxon>Pentapetalae</taxon>
        <taxon>asterids</taxon>
        <taxon>campanulids</taxon>
        <taxon>Asterales</taxon>
        <taxon>Asteraceae</taxon>
        <taxon>Cichorioideae</taxon>
        <taxon>Cichorieae</taxon>
        <taxon>Lactucinae</taxon>
        <taxon>Lactuca</taxon>
    </lineage>
</organism>
<reference evidence="3" key="1">
    <citation type="submission" date="2023-04" db="EMBL/GenBank/DDBJ databases">
        <authorList>
            <person name="Vijverberg K."/>
            <person name="Xiong W."/>
            <person name="Schranz E."/>
        </authorList>
    </citation>
    <scope>NUCLEOTIDE SEQUENCE</scope>
</reference>
<proteinExistence type="predicted"/>
<feature type="domain" description="Argonaute linker 1" evidence="2">
    <location>
        <begin position="189"/>
        <end position="241"/>
    </location>
</feature>
<dbReference type="InterPro" id="IPR014811">
    <property type="entry name" value="ArgoL1"/>
</dbReference>
<dbReference type="AlphaFoldDB" id="A0AA36EMD3"/>
<sequence length="306" mass="34846">MGHSPGVSLGFDVTPKLIHLHLRVPVHRRGRRRSRQITGRLLHVITIIVKTQSSESTNFITSSKVNQPQMDGEKKNGSVMPSFMENGTANTLDRSSRCRVLTFDIWLSLWNTLYNLIIKIIHKSIGNLERIRCKSFDWKIKCPTCFLTHDSIGYGMTLHHRIRTRVSTRMADRTYGDGRYFKITSSWYCRVGRSFFSPNIGKVQQLGEGLESWCGFYHSICPTQMGLSLNIDMASMAFIEAPPVIDFVGQLLGKGMLSRPLSDSDHVKDDVGRHLSQSEKQINLWNCKDDEQNDENGHFGNDLDEN</sequence>
<dbReference type="SMART" id="SM01163">
    <property type="entry name" value="DUF1785"/>
    <property type="match status" value="1"/>
</dbReference>
<dbReference type="InterPro" id="IPR036085">
    <property type="entry name" value="PAZ_dom_sf"/>
</dbReference>
<feature type="region of interest" description="Disordered" evidence="1">
    <location>
        <begin position="287"/>
        <end position="306"/>
    </location>
</feature>
<dbReference type="EMBL" id="OX465085">
    <property type="protein sequence ID" value="CAI9301152.1"/>
    <property type="molecule type" value="Genomic_DNA"/>
</dbReference>
<dbReference type="PANTHER" id="PTHR22891">
    <property type="entry name" value="EUKARYOTIC TRANSLATION INITIATION FACTOR 2C"/>
    <property type="match status" value="1"/>
</dbReference>
<evidence type="ECO:0000313" key="4">
    <source>
        <dbReference type="Proteomes" id="UP001177003"/>
    </source>
</evidence>
<evidence type="ECO:0000256" key="1">
    <source>
        <dbReference type="SAM" id="MobiDB-lite"/>
    </source>
</evidence>
<gene>
    <name evidence="3" type="ORF">LSALG_LOCUS39728</name>
</gene>
<dbReference type="Proteomes" id="UP001177003">
    <property type="component" value="Chromosome 9"/>
</dbReference>
<name>A0AA36EMD3_LACSI</name>
<evidence type="ECO:0000313" key="3">
    <source>
        <dbReference type="EMBL" id="CAI9301152.1"/>
    </source>
</evidence>
<dbReference type="SUPFAM" id="SSF101690">
    <property type="entry name" value="PAZ domain"/>
    <property type="match status" value="1"/>
</dbReference>